<gene>
    <name evidence="7" type="ORF">GON01_11215</name>
</gene>
<comment type="similarity">
    <text evidence="1">Belongs to the sigma-70 factor family. ECF subfamily.</text>
</comment>
<dbReference type="NCBIfam" id="TIGR02937">
    <property type="entry name" value="sigma70-ECF"/>
    <property type="match status" value="1"/>
</dbReference>
<accession>A0A6I4J1L4</accession>
<evidence type="ECO:0000256" key="4">
    <source>
        <dbReference type="ARBA" id="ARBA00023163"/>
    </source>
</evidence>
<keyword evidence="2" id="KW-0805">Transcription regulation</keyword>
<evidence type="ECO:0000259" key="5">
    <source>
        <dbReference type="Pfam" id="PF04542"/>
    </source>
</evidence>
<evidence type="ECO:0000256" key="2">
    <source>
        <dbReference type="ARBA" id="ARBA00023015"/>
    </source>
</evidence>
<dbReference type="InterPro" id="IPR013324">
    <property type="entry name" value="RNA_pol_sigma_r3/r4-like"/>
</dbReference>
<dbReference type="EMBL" id="WQMS01000013">
    <property type="protein sequence ID" value="MVO78499.1"/>
    <property type="molecule type" value="Genomic_DNA"/>
</dbReference>
<dbReference type="InterPro" id="IPR013249">
    <property type="entry name" value="RNA_pol_sigma70_r4_t2"/>
</dbReference>
<dbReference type="Gene3D" id="1.10.1740.10">
    <property type="match status" value="1"/>
</dbReference>
<dbReference type="InterPro" id="IPR007627">
    <property type="entry name" value="RNA_pol_sigma70_r2"/>
</dbReference>
<evidence type="ECO:0000256" key="3">
    <source>
        <dbReference type="ARBA" id="ARBA00023082"/>
    </source>
</evidence>
<keyword evidence="4" id="KW-0804">Transcription</keyword>
<dbReference type="GO" id="GO:0016987">
    <property type="term" value="F:sigma factor activity"/>
    <property type="evidence" value="ECO:0007669"/>
    <property type="project" value="UniProtKB-KW"/>
</dbReference>
<comment type="caution">
    <text evidence="7">The sequence shown here is derived from an EMBL/GenBank/DDBJ whole genome shotgun (WGS) entry which is preliminary data.</text>
</comment>
<dbReference type="Pfam" id="PF04542">
    <property type="entry name" value="Sigma70_r2"/>
    <property type="match status" value="1"/>
</dbReference>
<dbReference type="Proteomes" id="UP000441389">
    <property type="component" value="Unassembled WGS sequence"/>
</dbReference>
<evidence type="ECO:0000313" key="8">
    <source>
        <dbReference type="Proteomes" id="UP000441389"/>
    </source>
</evidence>
<dbReference type="SUPFAM" id="SSF88946">
    <property type="entry name" value="Sigma2 domain of RNA polymerase sigma factors"/>
    <property type="match status" value="1"/>
</dbReference>
<name>A0A6I4J1L4_9SPHN</name>
<dbReference type="GO" id="GO:0003677">
    <property type="term" value="F:DNA binding"/>
    <property type="evidence" value="ECO:0007669"/>
    <property type="project" value="InterPro"/>
</dbReference>
<organism evidence="7 8">
    <name type="scientific">Sphingomonas horti</name>
    <dbReference type="NCBI Taxonomy" id="2682842"/>
    <lineage>
        <taxon>Bacteria</taxon>
        <taxon>Pseudomonadati</taxon>
        <taxon>Pseudomonadota</taxon>
        <taxon>Alphaproteobacteria</taxon>
        <taxon>Sphingomonadales</taxon>
        <taxon>Sphingomonadaceae</taxon>
        <taxon>Sphingomonas</taxon>
    </lineage>
</organism>
<dbReference type="PANTHER" id="PTHR43133">
    <property type="entry name" value="RNA POLYMERASE ECF-TYPE SIGMA FACTO"/>
    <property type="match status" value="1"/>
</dbReference>
<dbReference type="InterPro" id="IPR013325">
    <property type="entry name" value="RNA_pol_sigma_r2"/>
</dbReference>
<evidence type="ECO:0000259" key="6">
    <source>
        <dbReference type="Pfam" id="PF08281"/>
    </source>
</evidence>
<dbReference type="PANTHER" id="PTHR43133:SF63">
    <property type="entry name" value="RNA POLYMERASE SIGMA FACTOR FECI-RELATED"/>
    <property type="match status" value="1"/>
</dbReference>
<dbReference type="SUPFAM" id="SSF88659">
    <property type="entry name" value="Sigma3 and sigma4 domains of RNA polymerase sigma factors"/>
    <property type="match status" value="1"/>
</dbReference>
<sequence length="178" mass="19614">MAPVPSIRNRDLTLAGLEAVFLAHRAALLRFLRARGAGDDAEDLLQELWFRVAAAPAGPIAEPVGYLVRAANNLMLDRHRGQMRAMRRDLDWAEAATAADHEMPNAERALVGREALGRAEAVLAALGSRVEAIFRRYRLDEVTIDQVAREFGVSRSTVEKDLQKAYRALLELRSGGDA</sequence>
<feature type="domain" description="RNA polymerase sigma factor 70 region 4 type 2" evidence="6">
    <location>
        <begin position="119"/>
        <end position="169"/>
    </location>
</feature>
<dbReference type="InterPro" id="IPR036388">
    <property type="entry name" value="WH-like_DNA-bd_sf"/>
</dbReference>
<evidence type="ECO:0000313" key="7">
    <source>
        <dbReference type="EMBL" id="MVO78499.1"/>
    </source>
</evidence>
<reference evidence="7 8" key="1">
    <citation type="submission" date="2019-12" db="EMBL/GenBank/DDBJ databases">
        <authorList>
            <person name="Huq M.A."/>
        </authorList>
    </citation>
    <scope>NUCLEOTIDE SEQUENCE [LARGE SCALE GENOMIC DNA]</scope>
    <source>
        <strain evidence="7 8">MAH-20</strain>
    </source>
</reference>
<dbReference type="InterPro" id="IPR039425">
    <property type="entry name" value="RNA_pol_sigma-70-like"/>
</dbReference>
<dbReference type="AlphaFoldDB" id="A0A6I4J1L4"/>
<proteinExistence type="inferred from homology"/>
<feature type="domain" description="RNA polymerase sigma-70 region 2" evidence="5">
    <location>
        <begin position="22"/>
        <end position="84"/>
    </location>
</feature>
<evidence type="ECO:0000256" key="1">
    <source>
        <dbReference type="ARBA" id="ARBA00010641"/>
    </source>
</evidence>
<keyword evidence="8" id="KW-1185">Reference proteome</keyword>
<dbReference type="GO" id="GO:0006352">
    <property type="term" value="P:DNA-templated transcription initiation"/>
    <property type="evidence" value="ECO:0007669"/>
    <property type="project" value="InterPro"/>
</dbReference>
<dbReference type="Pfam" id="PF08281">
    <property type="entry name" value="Sigma70_r4_2"/>
    <property type="match status" value="1"/>
</dbReference>
<dbReference type="RefSeq" id="WP_157027433.1">
    <property type="nucleotide sequence ID" value="NZ_WQMS01000013.1"/>
</dbReference>
<protein>
    <submittedName>
        <fullName evidence="7">Sigma-70 family RNA polymerase sigma factor</fullName>
    </submittedName>
</protein>
<dbReference type="Gene3D" id="1.10.10.10">
    <property type="entry name" value="Winged helix-like DNA-binding domain superfamily/Winged helix DNA-binding domain"/>
    <property type="match status" value="1"/>
</dbReference>
<keyword evidence="3" id="KW-0731">Sigma factor</keyword>
<dbReference type="InterPro" id="IPR014284">
    <property type="entry name" value="RNA_pol_sigma-70_dom"/>
</dbReference>